<dbReference type="Proteomes" id="UP000178449">
    <property type="component" value="Unassembled WGS sequence"/>
</dbReference>
<dbReference type="GO" id="GO:0051537">
    <property type="term" value="F:2 iron, 2 sulfur cluster binding"/>
    <property type="evidence" value="ECO:0007669"/>
    <property type="project" value="UniProtKB-KW"/>
</dbReference>
<name>A0A1F6GEG9_9PROT</name>
<proteinExistence type="predicted"/>
<keyword evidence="1" id="KW-0001">2Fe-2S</keyword>
<comment type="caution">
    <text evidence="6">The sequence shown here is derived from an EMBL/GenBank/DDBJ whole genome shotgun (WGS) entry which is preliminary data.</text>
</comment>
<dbReference type="InterPro" id="IPR018967">
    <property type="entry name" value="FeS-contain_CDGSH-typ"/>
</dbReference>
<dbReference type="InterPro" id="IPR052950">
    <property type="entry name" value="CISD"/>
</dbReference>
<dbReference type="Pfam" id="PF09360">
    <property type="entry name" value="zf-CDGSH"/>
    <property type="match status" value="2"/>
</dbReference>
<keyword evidence="2" id="KW-0479">Metal-binding</keyword>
<dbReference type="PANTHER" id="PTHR46491">
    <property type="entry name" value="CDGSH IRON SULFUR DOMAIN PROTEIN HOMOLOG"/>
    <property type="match status" value="1"/>
</dbReference>
<evidence type="ECO:0000313" key="7">
    <source>
        <dbReference type="Proteomes" id="UP000178449"/>
    </source>
</evidence>
<evidence type="ECO:0000256" key="2">
    <source>
        <dbReference type="ARBA" id="ARBA00022723"/>
    </source>
</evidence>
<organism evidence="6 7">
    <name type="scientific">Candidatus Lambdaproteobacteria bacterium RIFOXYD2_FULL_50_16</name>
    <dbReference type="NCBI Taxonomy" id="1817772"/>
    <lineage>
        <taxon>Bacteria</taxon>
        <taxon>Pseudomonadati</taxon>
        <taxon>Pseudomonadota</taxon>
        <taxon>Candidatus Lambdaproteobacteria</taxon>
    </lineage>
</organism>
<evidence type="ECO:0000313" key="6">
    <source>
        <dbReference type="EMBL" id="OGG96478.1"/>
    </source>
</evidence>
<accession>A0A1F6GEG9</accession>
<evidence type="ECO:0000256" key="1">
    <source>
        <dbReference type="ARBA" id="ARBA00022714"/>
    </source>
</evidence>
<dbReference type="STRING" id="1817772.A2527_01830"/>
<dbReference type="Gene3D" id="3.40.5.90">
    <property type="entry name" value="CDGSH iron-sulfur domain, mitoNEET-type"/>
    <property type="match status" value="2"/>
</dbReference>
<evidence type="ECO:0000256" key="3">
    <source>
        <dbReference type="ARBA" id="ARBA00023004"/>
    </source>
</evidence>
<dbReference type="InterPro" id="IPR042216">
    <property type="entry name" value="MitoNEET_CISD"/>
</dbReference>
<dbReference type="SMART" id="SM00704">
    <property type="entry name" value="ZnF_CDGSH"/>
    <property type="match status" value="2"/>
</dbReference>
<dbReference type="AlphaFoldDB" id="A0A1F6GEG9"/>
<sequence length="74" mass="7888">MSWQQKPFSIDVKAGETLYLCGCGQSKNGPYCDGTHKTVGGKPFAESFTEDKKIHVCGCGKSGGKPYCDGSHKA</sequence>
<feature type="domain" description="Iron-binding zinc finger CDGSH type" evidence="5">
    <location>
        <begin position="43"/>
        <end position="74"/>
    </location>
</feature>
<keyword evidence="4" id="KW-0411">Iron-sulfur</keyword>
<dbReference type="GO" id="GO:0005737">
    <property type="term" value="C:cytoplasm"/>
    <property type="evidence" value="ECO:0007669"/>
    <property type="project" value="UniProtKB-ARBA"/>
</dbReference>
<dbReference type="PANTHER" id="PTHR46491:SF3">
    <property type="entry name" value="CDGSH IRON-SULFUR DOMAIN-CONTAINING PROTEIN 3, MITOCHONDRIAL"/>
    <property type="match status" value="1"/>
</dbReference>
<evidence type="ECO:0000256" key="4">
    <source>
        <dbReference type="ARBA" id="ARBA00023014"/>
    </source>
</evidence>
<reference evidence="6 7" key="1">
    <citation type="journal article" date="2016" name="Nat. Commun.">
        <title>Thousands of microbial genomes shed light on interconnected biogeochemical processes in an aquifer system.</title>
        <authorList>
            <person name="Anantharaman K."/>
            <person name="Brown C.T."/>
            <person name="Hug L.A."/>
            <person name="Sharon I."/>
            <person name="Castelle C.J."/>
            <person name="Probst A.J."/>
            <person name="Thomas B.C."/>
            <person name="Singh A."/>
            <person name="Wilkins M.J."/>
            <person name="Karaoz U."/>
            <person name="Brodie E.L."/>
            <person name="Williams K.H."/>
            <person name="Hubbard S.S."/>
            <person name="Banfield J.F."/>
        </authorList>
    </citation>
    <scope>NUCLEOTIDE SEQUENCE [LARGE SCALE GENOMIC DNA]</scope>
</reference>
<dbReference type="GO" id="GO:0046872">
    <property type="term" value="F:metal ion binding"/>
    <property type="evidence" value="ECO:0007669"/>
    <property type="project" value="UniProtKB-KW"/>
</dbReference>
<keyword evidence="3" id="KW-0408">Iron</keyword>
<dbReference type="EMBL" id="MFNE01000012">
    <property type="protein sequence ID" value="OGG96478.1"/>
    <property type="molecule type" value="Genomic_DNA"/>
</dbReference>
<feature type="domain" description="Iron-binding zinc finger CDGSH type" evidence="5">
    <location>
        <begin position="5"/>
        <end position="42"/>
    </location>
</feature>
<protein>
    <submittedName>
        <fullName evidence="6">Glutamate synthase</fullName>
    </submittedName>
</protein>
<gene>
    <name evidence="6" type="ORF">A2527_01830</name>
</gene>
<evidence type="ECO:0000259" key="5">
    <source>
        <dbReference type="SMART" id="SM00704"/>
    </source>
</evidence>